<dbReference type="Proteomes" id="UP001218218">
    <property type="component" value="Unassembled WGS sequence"/>
</dbReference>
<feature type="non-terminal residue" evidence="2">
    <location>
        <position position="1"/>
    </location>
</feature>
<accession>A0AAD7EBM4</accession>
<feature type="non-terminal residue" evidence="2">
    <location>
        <position position="121"/>
    </location>
</feature>
<reference evidence="2" key="1">
    <citation type="submission" date="2023-03" db="EMBL/GenBank/DDBJ databases">
        <title>Massive genome expansion in bonnet fungi (Mycena s.s.) driven by repeated elements and novel gene families across ecological guilds.</title>
        <authorList>
            <consortium name="Lawrence Berkeley National Laboratory"/>
            <person name="Harder C.B."/>
            <person name="Miyauchi S."/>
            <person name="Viragh M."/>
            <person name="Kuo A."/>
            <person name="Thoen E."/>
            <person name="Andreopoulos B."/>
            <person name="Lu D."/>
            <person name="Skrede I."/>
            <person name="Drula E."/>
            <person name="Henrissat B."/>
            <person name="Morin E."/>
            <person name="Kohler A."/>
            <person name="Barry K."/>
            <person name="LaButti K."/>
            <person name="Morin E."/>
            <person name="Salamov A."/>
            <person name="Lipzen A."/>
            <person name="Mereny Z."/>
            <person name="Hegedus B."/>
            <person name="Baldrian P."/>
            <person name="Stursova M."/>
            <person name="Weitz H."/>
            <person name="Taylor A."/>
            <person name="Grigoriev I.V."/>
            <person name="Nagy L.G."/>
            <person name="Martin F."/>
            <person name="Kauserud H."/>
        </authorList>
    </citation>
    <scope>NUCLEOTIDE SEQUENCE</scope>
    <source>
        <strain evidence="2">CBHHK002</strain>
    </source>
</reference>
<evidence type="ECO:0000313" key="3">
    <source>
        <dbReference type="Proteomes" id="UP001218218"/>
    </source>
</evidence>
<dbReference type="AlphaFoldDB" id="A0AAD7EBM4"/>
<comment type="caution">
    <text evidence="2">The sequence shown here is derived from an EMBL/GenBank/DDBJ whole genome shotgun (WGS) entry which is preliminary data.</text>
</comment>
<sequence length="121" mass="14482">EWGPRWKGLINAMVKFKESMHWDDNNLPRSQVRPEEIGMWMKEHRKAGDYHKILPNFGEHMLRWWRDIGPEYRQKPRPEGLPESEEWPPKTPKAERPGAWCHLSASGNNRMLLVVQALTWW</sequence>
<organism evidence="2 3">
    <name type="scientific">Mycena albidolilacea</name>
    <dbReference type="NCBI Taxonomy" id="1033008"/>
    <lineage>
        <taxon>Eukaryota</taxon>
        <taxon>Fungi</taxon>
        <taxon>Dikarya</taxon>
        <taxon>Basidiomycota</taxon>
        <taxon>Agaricomycotina</taxon>
        <taxon>Agaricomycetes</taxon>
        <taxon>Agaricomycetidae</taxon>
        <taxon>Agaricales</taxon>
        <taxon>Marasmiineae</taxon>
        <taxon>Mycenaceae</taxon>
        <taxon>Mycena</taxon>
    </lineage>
</organism>
<gene>
    <name evidence="2" type="ORF">DFH08DRAFT_624979</name>
</gene>
<evidence type="ECO:0000313" key="2">
    <source>
        <dbReference type="EMBL" id="KAJ7310642.1"/>
    </source>
</evidence>
<keyword evidence="3" id="KW-1185">Reference proteome</keyword>
<dbReference type="EMBL" id="JARIHO010000078">
    <property type="protein sequence ID" value="KAJ7310642.1"/>
    <property type="molecule type" value="Genomic_DNA"/>
</dbReference>
<feature type="region of interest" description="Disordered" evidence="1">
    <location>
        <begin position="75"/>
        <end position="98"/>
    </location>
</feature>
<evidence type="ECO:0000256" key="1">
    <source>
        <dbReference type="SAM" id="MobiDB-lite"/>
    </source>
</evidence>
<proteinExistence type="predicted"/>
<protein>
    <submittedName>
        <fullName evidence="2">Uncharacterized protein</fullName>
    </submittedName>
</protein>
<name>A0AAD7EBM4_9AGAR</name>